<proteinExistence type="predicted"/>
<comment type="caution">
    <text evidence="1">The sequence shown here is derived from an EMBL/GenBank/DDBJ whole genome shotgun (WGS) entry which is preliminary data.</text>
</comment>
<dbReference type="Pfam" id="PF16148">
    <property type="entry name" value="DUF4856"/>
    <property type="match status" value="1"/>
</dbReference>
<reference evidence="1 2" key="1">
    <citation type="submission" date="2019-03" db="EMBL/GenBank/DDBJ databases">
        <title>Genomic Encyclopedia of Type Strains, Phase IV (KMG-IV): sequencing the most valuable type-strain genomes for metagenomic binning, comparative biology and taxonomic classification.</title>
        <authorList>
            <person name="Goeker M."/>
        </authorList>
    </citation>
    <scope>NUCLEOTIDE SEQUENCE [LARGE SCALE GENOMIC DNA]</scope>
    <source>
        <strain evidence="1 2">DSM 100059</strain>
    </source>
</reference>
<keyword evidence="2" id="KW-1185">Reference proteome</keyword>
<dbReference type="Proteomes" id="UP000294498">
    <property type="component" value="Unassembled WGS sequence"/>
</dbReference>
<organism evidence="1 2">
    <name type="scientific">Dinghuibacter silviterrae</name>
    <dbReference type="NCBI Taxonomy" id="1539049"/>
    <lineage>
        <taxon>Bacteria</taxon>
        <taxon>Pseudomonadati</taxon>
        <taxon>Bacteroidota</taxon>
        <taxon>Chitinophagia</taxon>
        <taxon>Chitinophagales</taxon>
        <taxon>Chitinophagaceae</taxon>
        <taxon>Dinghuibacter</taxon>
    </lineage>
</organism>
<dbReference type="AlphaFoldDB" id="A0A4R8DQZ0"/>
<protein>
    <submittedName>
        <fullName evidence="1">Uncharacterized protein DUF4856</fullName>
    </submittedName>
</protein>
<name>A0A4R8DQZ0_9BACT</name>
<dbReference type="EMBL" id="SODV01000001">
    <property type="protein sequence ID" value="TDX00584.1"/>
    <property type="molecule type" value="Genomic_DNA"/>
</dbReference>
<dbReference type="RefSeq" id="WP_133992381.1">
    <property type="nucleotide sequence ID" value="NZ_SODV01000001.1"/>
</dbReference>
<evidence type="ECO:0000313" key="1">
    <source>
        <dbReference type="EMBL" id="TDX00584.1"/>
    </source>
</evidence>
<dbReference type="OrthoDB" id="5498726at2"/>
<evidence type="ECO:0000313" key="2">
    <source>
        <dbReference type="Proteomes" id="UP000294498"/>
    </source>
</evidence>
<dbReference type="PROSITE" id="PS51257">
    <property type="entry name" value="PROKAR_LIPOPROTEIN"/>
    <property type="match status" value="1"/>
</dbReference>
<sequence>MKTHQAVLLIALILFGSCVKPNPIWSTYNPPATYVFNNVNDSAQVAVLDTLDNLSNNVNAANTSGRVVSAQVLQNILSHVSAYTSTAAAADLQAYTDSIALYSASTATASNGVAGRAGGYLFSPGGVVYGSLIQGTLISGILTYSIDRYLVDSVANGIDNSTVVPGYGTAMEHHWDEAFGLFGVPNGFPNYVQGVRYIGNFSNLIDKGQAFSTPLMTAFLTGRAAITHKDYGTKQTQVSAILAALEQLEAAAALHELNQADAAVASSQMQAAMADVSTALGFIRGLSYETVASRIITDVQIAQLETMVGYNLYNFVGNTTQESQVRALLGEVYGFTSTQMAAF</sequence>
<accession>A0A4R8DQZ0</accession>
<gene>
    <name evidence="1" type="ORF">EDB95_1609</name>
</gene>
<dbReference type="InterPro" id="IPR032331">
    <property type="entry name" value="DUF4856"/>
</dbReference>